<sequence>MSGERENGAISAAYCNGHSITVWSGCFNDNGWDSAGNSSILHCNRHHVLVNVHRHSTRTNTSYTFQHHYNTFIINTDNAFLDINMDQEHKGDTIEVKHIPTTRHQPANVQRLGRPAIATAMESSSPHKRAVIGGISGAIAGLVFIGLLICLVLRLLRKDHDSDLMSLTEKAEKTEPRPPLKQKLTELATVLPISRTARDSPRNSQLRPNSMSPVSVDEDHRIIRMSTRHWPRPFVPGAGEGYRDSAPLGQLRVVNPDLSRPTTPRRSTDTATSFLRKQREAFAGFVFTSPRPQSMVRITPNTLAQDVPTVAVVDPTLSREYVATYASTPSFRSYPSLTSLPTVQQYPAEDPFLTPTAETEKQLPALPHEQVPAMTSAAAAASKTWNSLGSLLHPFRARSNTATSQPATQVRGLSHFSVSTNASRNSRRSDPFDLDRPSIRDSTPARSGLEFHREGHAPGWILYEGT</sequence>
<feature type="region of interest" description="Disordered" evidence="1">
    <location>
        <begin position="400"/>
        <end position="451"/>
    </location>
</feature>
<dbReference type="OrthoDB" id="3932126at2759"/>
<evidence type="ECO:0000256" key="1">
    <source>
        <dbReference type="SAM" id="MobiDB-lite"/>
    </source>
</evidence>
<evidence type="ECO:0000313" key="4">
    <source>
        <dbReference type="Proteomes" id="UP000073492"/>
    </source>
</evidence>
<gene>
    <name evidence="3" type="ORF">AC579_4206</name>
</gene>
<name>A0A139IGN4_9PEZI</name>
<feature type="region of interest" description="Disordered" evidence="1">
    <location>
        <begin position="195"/>
        <end position="215"/>
    </location>
</feature>
<keyword evidence="2" id="KW-0472">Membrane</keyword>
<dbReference type="Proteomes" id="UP000073492">
    <property type="component" value="Unassembled WGS sequence"/>
</dbReference>
<protein>
    <submittedName>
        <fullName evidence="3">Uncharacterized protein</fullName>
    </submittedName>
</protein>
<accession>A0A139IGN4</accession>
<comment type="caution">
    <text evidence="3">The sequence shown here is derived from an EMBL/GenBank/DDBJ whole genome shotgun (WGS) entry which is preliminary data.</text>
</comment>
<evidence type="ECO:0000256" key="2">
    <source>
        <dbReference type="SAM" id="Phobius"/>
    </source>
</evidence>
<dbReference type="EMBL" id="LFZO01000098">
    <property type="protein sequence ID" value="KXT13957.1"/>
    <property type="molecule type" value="Genomic_DNA"/>
</dbReference>
<keyword evidence="2" id="KW-0812">Transmembrane</keyword>
<dbReference type="STRING" id="113226.A0A139IGN4"/>
<dbReference type="PROSITE" id="PS51257">
    <property type="entry name" value="PROKAR_LIPOPROTEIN"/>
    <property type="match status" value="1"/>
</dbReference>
<dbReference type="AlphaFoldDB" id="A0A139IGN4"/>
<organism evidence="3 4">
    <name type="scientific">Pseudocercospora musae</name>
    <dbReference type="NCBI Taxonomy" id="113226"/>
    <lineage>
        <taxon>Eukaryota</taxon>
        <taxon>Fungi</taxon>
        <taxon>Dikarya</taxon>
        <taxon>Ascomycota</taxon>
        <taxon>Pezizomycotina</taxon>
        <taxon>Dothideomycetes</taxon>
        <taxon>Dothideomycetidae</taxon>
        <taxon>Mycosphaerellales</taxon>
        <taxon>Mycosphaerellaceae</taxon>
        <taxon>Pseudocercospora</taxon>
    </lineage>
</organism>
<keyword evidence="2" id="KW-1133">Transmembrane helix</keyword>
<proteinExistence type="predicted"/>
<feature type="compositionally biased region" description="Basic and acidic residues" evidence="1">
    <location>
        <begin position="427"/>
        <end position="439"/>
    </location>
</feature>
<evidence type="ECO:0000313" key="3">
    <source>
        <dbReference type="EMBL" id="KXT13957.1"/>
    </source>
</evidence>
<feature type="compositionally biased region" description="Polar residues" evidence="1">
    <location>
        <begin position="202"/>
        <end position="213"/>
    </location>
</feature>
<keyword evidence="4" id="KW-1185">Reference proteome</keyword>
<reference evidence="3 4" key="1">
    <citation type="submission" date="2015-07" db="EMBL/GenBank/DDBJ databases">
        <title>Comparative genomics of the Sigatoka disease complex on banana suggests a link between parallel evolutionary changes in Pseudocercospora fijiensis and Pseudocercospora eumusae and increased virulence on the banana host.</title>
        <authorList>
            <person name="Chang T.-C."/>
            <person name="Salvucci A."/>
            <person name="Crous P.W."/>
            <person name="Stergiopoulos I."/>
        </authorList>
    </citation>
    <scope>NUCLEOTIDE SEQUENCE [LARGE SCALE GENOMIC DNA]</scope>
    <source>
        <strain evidence="3 4">CBS 116634</strain>
    </source>
</reference>
<feature type="transmembrane region" description="Helical" evidence="2">
    <location>
        <begin position="131"/>
        <end position="156"/>
    </location>
</feature>